<evidence type="ECO:0000313" key="3">
    <source>
        <dbReference type="Proteomes" id="UP000014760"/>
    </source>
</evidence>
<dbReference type="Proteomes" id="UP000014760">
    <property type="component" value="Unassembled WGS sequence"/>
</dbReference>
<keyword evidence="3" id="KW-1185">Reference proteome</keyword>
<proteinExistence type="predicted"/>
<dbReference type="EnsemblMetazoa" id="CapteT194799">
    <property type="protein sequence ID" value="CapteP194799"/>
    <property type="gene ID" value="CapteG194799"/>
</dbReference>
<dbReference type="AlphaFoldDB" id="R7US72"/>
<reference evidence="1 3" key="2">
    <citation type="journal article" date="2013" name="Nature">
        <title>Insights into bilaterian evolution from three spiralian genomes.</title>
        <authorList>
            <person name="Simakov O."/>
            <person name="Marletaz F."/>
            <person name="Cho S.J."/>
            <person name="Edsinger-Gonzales E."/>
            <person name="Havlak P."/>
            <person name="Hellsten U."/>
            <person name="Kuo D.H."/>
            <person name="Larsson T."/>
            <person name="Lv J."/>
            <person name="Arendt D."/>
            <person name="Savage R."/>
            <person name="Osoegawa K."/>
            <person name="de Jong P."/>
            <person name="Grimwood J."/>
            <person name="Chapman J.A."/>
            <person name="Shapiro H."/>
            <person name="Aerts A."/>
            <person name="Otillar R.P."/>
            <person name="Terry A.Y."/>
            <person name="Boore J.L."/>
            <person name="Grigoriev I.V."/>
            <person name="Lindberg D.R."/>
            <person name="Seaver E.C."/>
            <person name="Weisblat D.A."/>
            <person name="Putnam N.H."/>
            <person name="Rokhsar D.S."/>
        </authorList>
    </citation>
    <scope>NUCLEOTIDE SEQUENCE</scope>
    <source>
        <strain evidence="1 3">I ESC-2004</strain>
    </source>
</reference>
<dbReference type="EMBL" id="AMQN01006394">
    <property type="status" value="NOT_ANNOTATED_CDS"/>
    <property type="molecule type" value="Genomic_DNA"/>
</dbReference>
<reference evidence="2" key="3">
    <citation type="submission" date="2015-06" db="UniProtKB">
        <authorList>
            <consortium name="EnsemblMetazoa"/>
        </authorList>
    </citation>
    <scope>IDENTIFICATION</scope>
</reference>
<accession>R7US72</accession>
<gene>
    <name evidence="1" type="ORF">CAPTEDRAFT_194799</name>
</gene>
<protein>
    <submittedName>
        <fullName evidence="1 2">Uncharacterized protein</fullName>
    </submittedName>
</protein>
<organism evidence="1">
    <name type="scientific">Capitella teleta</name>
    <name type="common">Polychaete worm</name>
    <dbReference type="NCBI Taxonomy" id="283909"/>
    <lineage>
        <taxon>Eukaryota</taxon>
        <taxon>Metazoa</taxon>
        <taxon>Spiralia</taxon>
        <taxon>Lophotrochozoa</taxon>
        <taxon>Annelida</taxon>
        <taxon>Polychaeta</taxon>
        <taxon>Sedentaria</taxon>
        <taxon>Scolecida</taxon>
        <taxon>Capitellidae</taxon>
        <taxon>Capitella</taxon>
    </lineage>
</organism>
<reference evidence="3" key="1">
    <citation type="submission" date="2012-12" db="EMBL/GenBank/DDBJ databases">
        <authorList>
            <person name="Hellsten U."/>
            <person name="Grimwood J."/>
            <person name="Chapman J.A."/>
            <person name="Shapiro H."/>
            <person name="Aerts A."/>
            <person name="Otillar R.P."/>
            <person name="Terry A.Y."/>
            <person name="Boore J.L."/>
            <person name="Simakov O."/>
            <person name="Marletaz F."/>
            <person name="Cho S.-J."/>
            <person name="Edsinger-Gonzales E."/>
            <person name="Havlak P."/>
            <person name="Kuo D.-H."/>
            <person name="Larsson T."/>
            <person name="Lv J."/>
            <person name="Arendt D."/>
            <person name="Savage R."/>
            <person name="Osoegawa K."/>
            <person name="de Jong P."/>
            <person name="Lindberg D.R."/>
            <person name="Seaver E.C."/>
            <person name="Weisblat D.A."/>
            <person name="Putnam N.H."/>
            <person name="Grigoriev I.V."/>
            <person name="Rokhsar D.S."/>
        </authorList>
    </citation>
    <scope>NUCLEOTIDE SEQUENCE</scope>
    <source>
        <strain evidence="3">I ESC-2004</strain>
    </source>
</reference>
<dbReference type="EMBL" id="KB298264">
    <property type="protein sequence ID" value="ELU09364.1"/>
    <property type="molecule type" value="Genomic_DNA"/>
</dbReference>
<name>R7US72_CAPTE</name>
<dbReference type="HOGENOM" id="CLU_1929554_0_0_1"/>
<evidence type="ECO:0000313" key="1">
    <source>
        <dbReference type="EMBL" id="ELU09364.1"/>
    </source>
</evidence>
<sequence>MASDVKRASEVKRMVMGLSACEMELRLIQLYNAWLWVQLSMHMNPCRCRLLGYANHFEISETELAYGHPGMSKHALYMGLLLAIKKPLYEGLRRQEIDSFVRGIGFLGLRIQDTAVLGDNVYVWSLCQNSE</sequence>
<evidence type="ECO:0000313" key="2">
    <source>
        <dbReference type="EnsemblMetazoa" id="CapteP194799"/>
    </source>
</evidence>